<gene>
    <name evidence="2" type="ORF">BU23DRAFT_587406</name>
</gene>
<dbReference type="InterPro" id="IPR003718">
    <property type="entry name" value="OsmC/Ohr_fam"/>
</dbReference>
<evidence type="ECO:0000313" key="3">
    <source>
        <dbReference type="Proteomes" id="UP000800036"/>
    </source>
</evidence>
<reference evidence="2" key="1">
    <citation type="journal article" date="2020" name="Stud. Mycol.">
        <title>101 Dothideomycetes genomes: a test case for predicting lifestyles and emergence of pathogens.</title>
        <authorList>
            <person name="Haridas S."/>
            <person name="Albert R."/>
            <person name="Binder M."/>
            <person name="Bloem J."/>
            <person name="Labutti K."/>
            <person name="Salamov A."/>
            <person name="Andreopoulos B."/>
            <person name="Baker S."/>
            <person name="Barry K."/>
            <person name="Bills G."/>
            <person name="Bluhm B."/>
            <person name="Cannon C."/>
            <person name="Castanera R."/>
            <person name="Culley D."/>
            <person name="Daum C."/>
            <person name="Ezra D."/>
            <person name="Gonzalez J."/>
            <person name="Henrissat B."/>
            <person name="Kuo A."/>
            <person name="Liang C."/>
            <person name="Lipzen A."/>
            <person name="Lutzoni F."/>
            <person name="Magnuson J."/>
            <person name="Mondo S."/>
            <person name="Nolan M."/>
            <person name="Ohm R."/>
            <person name="Pangilinan J."/>
            <person name="Park H.-J."/>
            <person name="Ramirez L."/>
            <person name="Alfaro M."/>
            <person name="Sun H."/>
            <person name="Tritt A."/>
            <person name="Yoshinaga Y."/>
            <person name="Zwiers L.-H."/>
            <person name="Turgeon B."/>
            <person name="Goodwin S."/>
            <person name="Spatafora J."/>
            <person name="Crous P."/>
            <person name="Grigoriev I."/>
        </authorList>
    </citation>
    <scope>NUCLEOTIDE SEQUENCE</scope>
    <source>
        <strain evidence="2">CBS 107.79</strain>
    </source>
</reference>
<dbReference type="Gene3D" id="3.30.300.20">
    <property type="match status" value="1"/>
</dbReference>
<accession>A0A6A5VJA1</accession>
<dbReference type="InterPro" id="IPR015946">
    <property type="entry name" value="KH_dom-like_a/b"/>
</dbReference>
<dbReference type="Proteomes" id="UP000800036">
    <property type="component" value="Unassembled WGS sequence"/>
</dbReference>
<dbReference type="EMBL" id="ML976663">
    <property type="protein sequence ID" value="KAF1977304.1"/>
    <property type="molecule type" value="Genomic_DNA"/>
</dbReference>
<dbReference type="SUPFAM" id="SSF82784">
    <property type="entry name" value="OsmC-like"/>
    <property type="match status" value="1"/>
</dbReference>
<dbReference type="GO" id="GO:0006979">
    <property type="term" value="P:response to oxidative stress"/>
    <property type="evidence" value="ECO:0007669"/>
    <property type="project" value="InterPro"/>
</dbReference>
<dbReference type="PANTHER" id="PTHR33797">
    <property type="entry name" value="ORGANIC HYDROPEROXIDE RESISTANCE PROTEIN-LIKE"/>
    <property type="match status" value="1"/>
</dbReference>
<evidence type="ECO:0000256" key="1">
    <source>
        <dbReference type="ARBA" id="ARBA00007378"/>
    </source>
</evidence>
<dbReference type="InterPro" id="IPR036102">
    <property type="entry name" value="OsmC/Ohrsf"/>
</dbReference>
<organism evidence="2 3">
    <name type="scientific">Bimuria novae-zelandiae CBS 107.79</name>
    <dbReference type="NCBI Taxonomy" id="1447943"/>
    <lineage>
        <taxon>Eukaryota</taxon>
        <taxon>Fungi</taxon>
        <taxon>Dikarya</taxon>
        <taxon>Ascomycota</taxon>
        <taxon>Pezizomycotina</taxon>
        <taxon>Dothideomycetes</taxon>
        <taxon>Pleosporomycetidae</taxon>
        <taxon>Pleosporales</taxon>
        <taxon>Massarineae</taxon>
        <taxon>Didymosphaeriaceae</taxon>
        <taxon>Bimuria</taxon>
    </lineage>
</organism>
<protein>
    <recommendedName>
        <fullName evidence="4">OsmC-like protein</fullName>
    </recommendedName>
</protein>
<dbReference type="InterPro" id="IPR019953">
    <property type="entry name" value="OHR"/>
</dbReference>
<dbReference type="Pfam" id="PF02566">
    <property type="entry name" value="OsmC"/>
    <property type="match status" value="1"/>
</dbReference>
<dbReference type="Gene3D" id="2.20.25.10">
    <property type="match status" value="1"/>
</dbReference>
<comment type="similarity">
    <text evidence="1">Belongs to the OsmC/Ohr family.</text>
</comment>
<dbReference type="PANTHER" id="PTHR33797:SF2">
    <property type="entry name" value="ORGANIC HYDROPEROXIDE RESISTANCE PROTEIN-LIKE"/>
    <property type="match status" value="1"/>
</dbReference>
<keyword evidence="3" id="KW-1185">Reference proteome</keyword>
<dbReference type="OrthoDB" id="60422at2759"/>
<evidence type="ECO:0000313" key="2">
    <source>
        <dbReference type="EMBL" id="KAF1977304.1"/>
    </source>
</evidence>
<sequence>MTKRKNSRAWSFLPQKASIISRQFLNTETAPSLYTAYTKVVGARVGHVDDENLKVNLTMAKALGGKRDSAMNAVAAKVGVKMLSKPEDLTVETTAHLVGSMKDLDMGLKVEMLVKVRGLEKEQLEKVVYEARQVCPYSRAIKDNVYTTARCETM</sequence>
<dbReference type="AlphaFoldDB" id="A0A6A5VJA1"/>
<evidence type="ECO:0008006" key="4">
    <source>
        <dbReference type="Google" id="ProtNLM"/>
    </source>
</evidence>
<name>A0A6A5VJA1_9PLEO</name>
<proteinExistence type="inferred from homology"/>